<evidence type="ECO:0000313" key="1">
    <source>
        <dbReference type="EMBL" id="BCS87951.1"/>
    </source>
</evidence>
<gene>
    <name evidence="1" type="ORF">PSDVSF_11930</name>
</gene>
<sequence>MTKNLILGLAAGYHYGDVRPFLASLDRVAFAGDLVLFVSDTTRDLDKITAHGATITPTERTEVLKDIPYNGLRYFLYTEWLATCGQTYDRILLADVRDVIFQREPFSYPWPDGISCTLEDGSATIGNCPHNSHWVQGHLGDDMLARLADRPISCSGTTVADQPAMLDYLEKQTDSLRTYVPAHRMAGYDQAIHNMLIHTGRLDNMTLFDNSGPILTLGQTQGEPAQDAEGYILNDVGEQAHLVHQYDRKPALFNAIRKQFAH</sequence>
<protein>
    <submittedName>
        <fullName evidence="1">Uncharacterized protein</fullName>
    </submittedName>
</protein>
<dbReference type="EMBL" id="AP024485">
    <property type="protein sequence ID" value="BCS87951.1"/>
    <property type="molecule type" value="Genomic_DNA"/>
</dbReference>
<keyword evidence="2" id="KW-1185">Reference proteome</keyword>
<evidence type="ECO:0000313" key="2">
    <source>
        <dbReference type="Proteomes" id="UP001053296"/>
    </source>
</evidence>
<proteinExistence type="predicted"/>
<dbReference type="RefSeq" id="WP_229594990.1">
    <property type="nucleotide sequence ID" value="NZ_AP024485.1"/>
</dbReference>
<organism evidence="1 2">
    <name type="scientific">Pseudodesulfovibrio sediminis</name>
    <dbReference type="NCBI Taxonomy" id="2810563"/>
    <lineage>
        <taxon>Bacteria</taxon>
        <taxon>Pseudomonadati</taxon>
        <taxon>Thermodesulfobacteriota</taxon>
        <taxon>Desulfovibrionia</taxon>
        <taxon>Desulfovibrionales</taxon>
        <taxon>Desulfovibrionaceae</taxon>
    </lineage>
</organism>
<dbReference type="Proteomes" id="UP001053296">
    <property type="component" value="Chromosome"/>
</dbReference>
<reference evidence="1" key="1">
    <citation type="journal article" date="2022" name="Arch. Microbiol.">
        <title>Pseudodesulfovibrio sediminis sp. nov., a mesophilic and neutrophilic sulfate-reducing bacterium isolated from sediment of a brackish lake.</title>
        <authorList>
            <person name="Takahashi A."/>
            <person name="Kojima H."/>
            <person name="Watanabe M."/>
            <person name="Fukui M."/>
        </authorList>
    </citation>
    <scope>NUCLEOTIDE SEQUENCE</scope>
    <source>
        <strain evidence="1">SF6</strain>
    </source>
</reference>
<accession>A0ABN6ES29</accession>
<name>A0ABN6ES29_9BACT</name>